<feature type="domain" description="PH" evidence="13">
    <location>
        <begin position="1574"/>
        <end position="1670"/>
    </location>
</feature>
<feature type="compositionally biased region" description="Low complexity" evidence="12">
    <location>
        <begin position="404"/>
        <end position="419"/>
    </location>
</feature>
<dbReference type="GO" id="GO:0003777">
    <property type="term" value="F:microtubule motor activity"/>
    <property type="evidence" value="ECO:0007669"/>
    <property type="project" value="InterPro"/>
</dbReference>
<keyword evidence="6 10" id="KW-0067">ATP-binding</keyword>
<dbReference type="Pfam" id="PF00169">
    <property type="entry name" value="PH"/>
    <property type="match status" value="1"/>
</dbReference>
<dbReference type="SMART" id="SM00129">
    <property type="entry name" value="KISc"/>
    <property type="match status" value="1"/>
</dbReference>
<dbReference type="PANTHER" id="PTHR47117">
    <property type="entry name" value="STAR-RELATED LIPID TRANSFER PROTEIN 9"/>
    <property type="match status" value="1"/>
</dbReference>
<evidence type="ECO:0000259" key="14">
    <source>
        <dbReference type="PROSITE" id="PS50067"/>
    </source>
</evidence>
<dbReference type="InterPro" id="IPR019821">
    <property type="entry name" value="Kinesin_motor_CS"/>
</dbReference>
<dbReference type="Gene3D" id="6.10.250.2520">
    <property type="match status" value="1"/>
</dbReference>
<dbReference type="InterPro" id="IPR001849">
    <property type="entry name" value="PH_domain"/>
</dbReference>
<comment type="caution">
    <text evidence="15">The sequence shown here is derived from an EMBL/GenBank/DDBJ whole genome shotgun (WGS) entry which is preliminary data.</text>
</comment>
<keyword evidence="5 10" id="KW-0547">Nucleotide-binding</keyword>
<dbReference type="Proteomes" id="UP000198287">
    <property type="component" value="Unassembled WGS sequence"/>
</dbReference>
<dbReference type="Pfam" id="PF12473">
    <property type="entry name" value="DUF3694"/>
    <property type="match status" value="1"/>
</dbReference>
<evidence type="ECO:0000256" key="3">
    <source>
        <dbReference type="ARBA" id="ARBA00022490"/>
    </source>
</evidence>
<dbReference type="SUPFAM" id="SSF50729">
    <property type="entry name" value="PH domain-like"/>
    <property type="match status" value="1"/>
</dbReference>
<dbReference type="OrthoDB" id="3176171at2759"/>
<keyword evidence="9" id="KW-0206">Cytoskeleton</keyword>
<keyword evidence="4" id="KW-0493">Microtubule</keyword>
<dbReference type="InterPro" id="IPR022140">
    <property type="entry name" value="Kinesin-like_KIF1-typ"/>
</dbReference>
<dbReference type="CDD" id="cd22705">
    <property type="entry name" value="FHA_KIF1"/>
    <property type="match status" value="1"/>
</dbReference>
<dbReference type="Gene3D" id="2.60.200.20">
    <property type="match status" value="1"/>
</dbReference>
<dbReference type="InterPro" id="IPR011993">
    <property type="entry name" value="PH-like_dom_sf"/>
</dbReference>
<keyword evidence="8 10" id="KW-0505">Motor protein</keyword>
<dbReference type="InterPro" id="IPR027417">
    <property type="entry name" value="P-loop_NTPase"/>
</dbReference>
<dbReference type="InterPro" id="IPR022164">
    <property type="entry name" value="Kinesin-like"/>
</dbReference>
<evidence type="ECO:0000256" key="12">
    <source>
        <dbReference type="SAM" id="MobiDB-lite"/>
    </source>
</evidence>
<evidence type="ECO:0000256" key="1">
    <source>
        <dbReference type="ARBA" id="ARBA00004245"/>
    </source>
</evidence>
<evidence type="ECO:0000256" key="4">
    <source>
        <dbReference type="ARBA" id="ARBA00022701"/>
    </source>
</evidence>
<dbReference type="GO" id="GO:0010970">
    <property type="term" value="P:transport along microtubule"/>
    <property type="evidence" value="ECO:0007669"/>
    <property type="project" value="UniProtKB-ARBA"/>
</dbReference>
<dbReference type="InterPro" id="IPR036961">
    <property type="entry name" value="Kinesin_motor_dom_sf"/>
</dbReference>
<dbReference type="Pfam" id="PF00225">
    <property type="entry name" value="Kinesin"/>
    <property type="match status" value="1"/>
</dbReference>
<evidence type="ECO:0000256" key="8">
    <source>
        <dbReference type="ARBA" id="ARBA00023175"/>
    </source>
</evidence>
<feature type="region of interest" description="Disordered" evidence="12">
    <location>
        <begin position="1084"/>
        <end position="1106"/>
    </location>
</feature>
<protein>
    <recommendedName>
        <fullName evidence="2">Kinesin-like protein unc-104</fullName>
    </recommendedName>
</protein>
<feature type="domain" description="Kinesin motor" evidence="14">
    <location>
        <begin position="3"/>
        <end position="349"/>
    </location>
</feature>
<dbReference type="PROSITE" id="PS50067">
    <property type="entry name" value="KINESIN_MOTOR_2"/>
    <property type="match status" value="1"/>
</dbReference>
<dbReference type="Gene3D" id="2.30.29.30">
    <property type="entry name" value="Pleckstrin-homology domain (PH domain)/Phosphotyrosine-binding domain (PTB)"/>
    <property type="match status" value="1"/>
</dbReference>
<keyword evidence="7 11" id="KW-0175">Coiled coil</keyword>
<dbReference type="CDD" id="cd01365">
    <property type="entry name" value="KISc_KIF1A_KIF1B"/>
    <property type="match status" value="1"/>
</dbReference>
<dbReference type="GO" id="GO:0005524">
    <property type="term" value="F:ATP binding"/>
    <property type="evidence" value="ECO:0007669"/>
    <property type="project" value="UniProtKB-UniRule"/>
</dbReference>
<reference evidence="15 16" key="1">
    <citation type="submission" date="2015-12" db="EMBL/GenBank/DDBJ databases">
        <title>The genome of Folsomia candida.</title>
        <authorList>
            <person name="Faddeeva A."/>
            <person name="Derks M.F."/>
            <person name="Anvar Y."/>
            <person name="Smit S."/>
            <person name="Van Straalen N."/>
            <person name="Roelofs D."/>
        </authorList>
    </citation>
    <scope>NUCLEOTIDE SEQUENCE [LARGE SCALE GENOMIC DNA]</scope>
    <source>
        <strain evidence="15 16">VU population</strain>
        <tissue evidence="15">Whole body</tissue>
    </source>
</reference>
<dbReference type="InterPro" id="IPR000253">
    <property type="entry name" value="FHA_dom"/>
</dbReference>
<evidence type="ECO:0000313" key="16">
    <source>
        <dbReference type="Proteomes" id="UP000198287"/>
    </source>
</evidence>
<dbReference type="FunFam" id="3.40.850.10:FF:000004">
    <property type="entry name" value="Kinesin-like protein isoform 2"/>
    <property type="match status" value="1"/>
</dbReference>
<dbReference type="SMART" id="SM00233">
    <property type="entry name" value="PH"/>
    <property type="match status" value="1"/>
</dbReference>
<dbReference type="OMA" id="IKITICH"/>
<dbReference type="GO" id="GO:0005874">
    <property type="term" value="C:microtubule"/>
    <property type="evidence" value="ECO:0007669"/>
    <property type="project" value="UniProtKB-KW"/>
</dbReference>
<evidence type="ECO:0000259" key="13">
    <source>
        <dbReference type="PROSITE" id="PS50003"/>
    </source>
</evidence>
<dbReference type="Pfam" id="PF12423">
    <property type="entry name" value="KIF1B"/>
    <property type="match status" value="1"/>
</dbReference>
<gene>
    <name evidence="15" type="ORF">Fcan01_07892</name>
</gene>
<comment type="similarity">
    <text evidence="10">Belongs to the TRAFAC class myosin-kinesin ATPase superfamily. Kinesin family.</text>
</comment>
<evidence type="ECO:0000256" key="7">
    <source>
        <dbReference type="ARBA" id="ARBA00023054"/>
    </source>
</evidence>
<dbReference type="InterPro" id="IPR001752">
    <property type="entry name" value="Kinesin_motor_dom"/>
</dbReference>
<evidence type="ECO:0000256" key="6">
    <source>
        <dbReference type="ARBA" id="ARBA00022840"/>
    </source>
</evidence>
<proteinExistence type="inferred from homology"/>
<feature type="region of interest" description="Disordered" evidence="12">
    <location>
        <begin position="403"/>
        <end position="428"/>
    </location>
</feature>
<evidence type="ECO:0000256" key="11">
    <source>
        <dbReference type="SAM" id="Coils"/>
    </source>
</evidence>
<dbReference type="InterPro" id="IPR032405">
    <property type="entry name" value="Kinesin_assoc"/>
</dbReference>
<evidence type="ECO:0000313" key="15">
    <source>
        <dbReference type="EMBL" id="OXA56707.1"/>
    </source>
</evidence>
<name>A0A226EI08_FOLCA</name>
<dbReference type="Pfam" id="PF16183">
    <property type="entry name" value="Kinesin_assoc"/>
    <property type="match status" value="1"/>
</dbReference>
<dbReference type="Gene3D" id="3.40.850.10">
    <property type="entry name" value="Kinesin motor domain"/>
    <property type="match status" value="1"/>
</dbReference>
<dbReference type="PROSITE" id="PS50003">
    <property type="entry name" value="PH_DOMAIN"/>
    <property type="match status" value="1"/>
</dbReference>
<keyword evidence="16" id="KW-1185">Reference proteome</keyword>
<dbReference type="PROSITE" id="PS00411">
    <property type="entry name" value="KINESIN_MOTOR_1"/>
    <property type="match status" value="1"/>
</dbReference>
<accession>A0A226EI08</accession>
<comment type="subcellular location">
    <subcellularLocation>
        <location evidence="1">Cytoplasm</location>
        <location evidence="1">Cytoskeleton</location>
    </subcellularLocation>
</comment>
<dbReference type="Pfam" id="PF00498">
    <property type="entry name" value="FHA"/>
    <property type="match status" value="1"/>
</dbReference>
<dbReference type="PANTHER" id="PTHR47117:SF10">
    <property type="entry name" value="KINESIN-LIKE PROTEIN KIF1B"/>
    <property type="match status" value="1"/>
</dbReference>
<sequence length="1697" mass="192448">MSSVKVAVRVRPFNNREITNESSIIISMEETSTYITNPKQSGKDATKSFNFDYSYWSFDTSDAHFATQTQVYEDIGEEMLLHAFEGYNICIFAYGQTGSGKSYTMMGKQEEGEEGIIPQMCKDLFKKINDDDEGLQFSVEVSYMEIYCERVRDLLNPQNKGNLRVREHPLLGPYVEDLSKLAVTSYRDIHQLMDEGNKARTVAATNMNETSSRSHAVFTIILTQKRLDLVTNLTAEKVAKISLVDLAGSERADSTGAKGTRLKEGANINKSLTTLGKVISALAENSSAKKSTSSSGKKKAEFIPYRDSVLTWLLRESLGGNSKTAMIAADINYEETLSTLRYADRAKQIVCKAVVNEDANAKLIRELKDEIRRLKELLEKEGIFMEGGGDMILGDGEIEAFQGTSSETNSNSTPERTNSVKALRGRRGMNSTSSIAEEAVDQLHANEKLIAELNETWEDKLKRTEQIRMQREAVFAEMGVAVKEDGGTVGVFSPKKTPHLVNLNEDPFMSECLLYYIKEGITKVGSAGSDIPQDIQLYGAHIQDEHCNFQNLNDVVTLIPLPGAECYVNGRQLDSPLELTSGSRVILGKNHVFRFNNPSQIAKKMMEDPEEVHPDSENVVSDWNFAQIELLEKQGIDLKLEMEKRLVALEEQFRKEKLEADTAFEQQRKDYEARIDALQKQVEEQSMTMSMYSSMSAATNMEDSHIMLSSSYLSHVDEGDDAIAENDCEELVQWSEKEYNMAIKAFRKWRSHRFTSIRDDLWGNAIFLKEANSISVELKKKVQFQFTLLTETLYSPLPPELTIMNESKNSLFDEDDEHFEKNNKTTVAVEVQDMKNGAMHYWSLQKLRRRLELMREMYQNLADDISPTTPGQTLSINGNQAQLQDGPNDPFYDRFPWFRLIGRTYVYLSNLLYPVSLTHDRVPVVNEHGDVKGFVKLIVQSAKPEEPDNSMVSTEGNFVVRQSARINFDDEFNDEVHRENIGPDHLPHLQIGKDFTFRVVVVSAVGIDQNFSDVFIQFKFLNKNNETFSTEPVKNPGKGVPIQIAYHQNITVAVTEPFLDYIKSHPILFEVFGHYQLHPLHKDSKQDGVLSTPSRHPPRRLQQLPPIPISAPVRSSKYPMCAALTNISTVLSPSNSISSSHVAKKLELLVWFEICELAPSGEYVPCIVNHGDTNPCRGEFILHQGIQRRIRVTIDVKWRDVREVLVGRIRTTPESNYGDDGLEEETDDHVLSLGLFPGEYLECLGEDRSIFRFEGAWDSSLHNSPLLNRSTNSGEHVFLTISAYLELENCGQPAIVTKDLCIQIHGRSGPRSFKQFFSSHTRNPPDANRLTGLYDLVLRRATDASCGRSCRRFRRVLDTSTAYVRGEENLCGWRPRGDSLIFDHKWELEKIRRIEEVEKVRHALLLKDALVPPNKEVNSFRRSICSSKEEKEVCNLAAKEGRTHVVTMKSASVEENLTQDQIDLLLKFVNLMQDKMIKNFQDRDFDRNTIMDENNEDGNVEGKSLTPSPSAENLIASHMGQRDTTLERPRSLILTGNFNINSLMPPQSKTTPSSPTKEYFLFIPEIEEIRISPIISRKGYLHLCDDKRGVWRKRWITVRRPHVFLFRDEKDPVERNVINLANSQVIYDPDAVGPQASIFTIVTKERTYTLQPPQDKDVLDWLYAISPLLAGQIRSRMALQKAAEKQPSPVTDCINSM</sequence>
<evidence type="ECO:0000256" key="10">
    <source>
        <dbReference type="PROSITE-ProRule" id="PRU00283"/>
    </source>
</evidence>
<dbReference type="SUPFAM" id="SSF49879">
    <property type="entry name" value="SMAD/FHA domain"/>
    <property type="match status" value="1"/>
</dbReference>
<dbReference type="FunFam" id="2.60.200.20:FF:000001">
    <property type="entry name" value="Kinesin family member 1B"/>
    <property type="match status" value="1"/>
</dbReference>
<organism evidence="15 16">
    <name type="scientific">Folsomia candida</name>
    <name type="common">Springtail</name>
    <dbReference type="NCBI Taxonomy" id="158441"/>
    <lineage>
        <taxon>Eukaryota</taxon>
        <taxon>Metazoa</taxon>
        <taxon>Ecdysozoa</taxon>
        <taxon>Arthropoda</taxon>
        <taxon>Hexapoda</taxon>
        <taxon>Collembola</taxon>
        <taxon>Entomobryomorpha</taxon>
        <taxon>Isotomoidea</taxon>
        <taxon>Isotomidae</taxon>
        <taxon>Proisotominae</taxon>
        <taxon>Folsomia</taxon>
    </lineage>
</organism>
<dbReference type="PRINTS" id="PR00380">
    <property type="entry name" value="KINESINHEAVY"/>
</dbReference>
<dbReference type="STRING" id="158441.A0A226EI08"/>
<dbReference type="GO" id="GO:0008017">
    <property type="term" value="F:microtubule binding"/>
    <property type="evidence" value="ECO:0007669"/>
    <property type="project" value="InterPro"/>
</dbReference>
<keyword evidence="3" id="KW-0963">Cytoplasm</keyword>
<evidence type="ECO:0000256" key="5">
    <source>
        <dbReference type="ARBA" id="ARBA00022741"/>
    </source>
</evidence>
<dbReference type="EMBL" id="LNIX01000003">
    <property type="protein sequence ID" value="OXA56707.1"/>
    <property type="molecule type" value="Genomic_DNA"/>
</dbReference>
<evidence type="ECO:0000256" key="9">
    <source>
        <dbReference type="ARBA" id="ARBA00023212"/>
    </source>
</evidence>
<feature type="binding site" evidence="10">
    <location>
        <begin position="95"/>
        <end position="102"/>
    </location>
    <ligand>
        <name>ATP</name>
        <dbReference type="ChEBI" id="CHEBI:30616"/>
    </ligand>
</feature>
<feature type="coiled-coil region" evidence="11">
    <location>
        <begin position="639"/>
        <end position="688"/>
    </location>
</feature>
<dbReference type="InterPro" id="IPR008984">
    <property type="entry name" value="SMAD_FHA_dom_sf"/>
</dbReference>
<dbReference type="SUPFAM" id="SSF52540">
    <property type="entry name" value="P-loop containing nucleoside triphosphate hydrolases"/>
    <property type="match status" value="1"/>
</dbReference>
<evidence type="ECO:0000256" key="2">
    <source>
        <dbReference type="ARBA" id="ARBA00020751"/>
    </source>
</evidence>